<gene>
    <name evidence="7" type="ORF">HYS17_02170</name>
</gene>
<keyword evidence="4 5" id="KW-0472">Membrane</keyword>
<feature type="transmembrane region" description="Helical" evidence="5">
    <location>
        <begin position="198"/>
        <end position="221"/>
    </location>
</feature>
<dbReference type="GO" id="GO:0005216">
    <property type="term" value="F:monoatomic ion channel activity"/>
    <property type="evidence" value="ECO:0007669"/>
    <property type="project" value="InterPro"/>
</dbReference>
<sequence>MLRLQAFLEHRNFTIFITGLILLNAVLLGVETDDSLRQAYGAWFHKLDQLILGVFVAELGARLAVYRLAFFRSGWNWFDLIVVSICLIPASGPLAVLRALRVFRVLRLLSVVPSLRRVISALLRAIPGMTSILSVLLIIYYVAAVLATHIFGHSDDSRLEALFGSIGKSMFTLFQIMTLEGWSEGIAQPAMAVYPWSWVFFVAFIIITSFAVLNLFIGVIVDAMNIIHEEEGRGKEDASLQLEIKLLRADIEQMRRVLSAQKGN</sequence>
<dbReference type="AlphaFoldDB" id="A0A7T5R4H5"/>
<dbReference type="Gene3D" id="1.20.120.350">
    <property type="entry name" value="Voltage-gated potassium channels. Chain C"/>
    <property type="match status" value="1"/>
</dbReference>
<dbReference type="PANTHER" id="PTHR46726">
    <property type="entry name" value="TWO PORE CHANNEL 3"/>
    <property type="match status" value="1"/>
</dbReference>
<feature type="transmembrane region" description="Helical" evidence="5">
    <location>
        <begin position="77"/>
        <end position="101"/>
    </location>
</feature>
<dbReference type="InterPro" id="IPR005821">
    <property type="entry name" value="Ion_trans_dom"/>
</dbReference>
<evidence type="ECO:0000256" key="4">
    <source>
        <dbReference type="ARBA" id="ARBA00023136"/>
    </source>
</evidence>
<name>A0A7T5R4H5_9BACT</name>
<evidence type="ECO:0000256" key="2">
    <source>
        <dbReference type="ARBA" id="ARBA00022692"/>
    </source>
</evidence>
<feature type="transmembrane region" description="Helical" evidence="5">
    <location>
        <begin position="121"/>
        <end position="147"/>
    </location>
</feature>
<evidence type="ECO:0000259" key="6">
    <source>
        <dbReference type="Pfam" id="PF00520"/>
    </source>
</evidence>
<dbReference type="Pfam" id="PF00520">
    <property type="entry name" value="Ion_trans"/>
    <property type="match status" value="1"/>
</dbReference>
<feature type="domain" description="Ion transport" evidence="6">
    <location>
        <begin position="10"/>
        <end position="230"/>
    </location>
</feature>
<dbReference type="SUPFAM" id="SSF81324">
    <property type="entry name" value="Voltage-gated potassium channels"/>
    <property type="match status" value="1"/>
</dbReference>
<dbReference type="InterPro" id="IPR027359">
    <property type="entry name" value="Volt_channel_dom_sf"/>
</dbReference>
<accession>A0A7T5R4H5</accession>
<evidence type="ECO:0000256" key="5">
    <source>
        <dbReference type="SAM" id="Phobius"/>
    </source>
</evidence>
<keyword evidence="2 5" id="KW-0812">Transmembrane</keyword>
<dbReference type="PANTHER" id="PTHR46726:SF1">
    <property type="entry name" value="TWO-PORE CALCIUM CHANNEL 3"/>
    <property type="match status" value="1"/>
</dbReference>
<evidence type="ECO:0000313" key="8">
    <source>
        <dbReference type="Proteomes" id="UP000595362"/>
    </source>
</evidence>
<dbReference type="GO" id="GO:0016020">
    <property type="term" value="C:membrane"/>
    <property type="evidence" value="ECO:0007669"/>
    <property type="project" value="UniProtKB-SubCell"/>
</dbReference>
<comment type="subcellular location">
    <subcellularLocation>
        <location evidence="1">Membrane</location>
        <topology evidence="1">Multi-pass membrane protein</topology>
    </subcellularLocation>
</comment>
<dbReference type="Proteomes" id="UP000595362">
    <property type="component" value="Chromosome"/>
</dbReference>
<reference evidence="7 8" key="1">
    <citation type="submission" date="2020-07" db="EMBL/GenBank/DDBJ databases">
        <title>Huge and variable diversity of episymbiotic CPR bacteria and DPANN archaea in groundwater ecosystems.</title>
        <authorList>
            <person name="He C.Y."/>
            <person name="Keren R."/>
            <person name="Whittaker M."/>
            <person name="Farag I.F."/>
            <person name="Doudna J."/>
            <person name="Cate J.H.D."/>
            <person name="Banfield J.F."/>
        </authorList>
    </citation>
    <scope>NUCLEOTIDE SEQUENCE [LARGE SCALE GENOMIC DNA]</scope>
    <source>
        <strain evidence="7">NC_groundwater_70_Ag_B-0.1um_54_66</strain>
    </source>
</reference>
<proteinExistence type="predicted"/>
<organism evidence="7 8">
    <name type="scientific">Micavibrio aeruginosavorus</name>
    <dbReference type="NCBI Taxonomy" id="349221"/>
    <lineage>
        <taxon>Bacteria</taxon>
        <taxon>Pseudomonadati</taxon>
        <taxon>Bdellovibrionota</taxon>
        <taxon>Bdellovibrionia</taxon>
        <taxon>Bdellovibrionales</taxon>
        <taxon>Pseudobdellovibrionaceae</taxon>
        <taxon>Micavibrio</taxon>
    </lineage>
</organism>
<keyword evidence="3 5" id="KW-1133">Transmembrane helix</keyword>
<protein>
    <submittedName>
        <fullName evidence="7">Ion transporter</fullName>
    </submittedName>
</protein>
<feature type="transmembrane region" description="Helical" evidence="5">
    <location>
        <begin position="12"/>
        <end position="30"/>
    </location>
</feature>
<dbReference type="Gene3D" id="1.10.287.70">
    <property type="match status" value="1"/>
</dbReference>
<evidence type="ECO:0000256" key="3">
    <source>
        <dbReference type="ARBA" id="ARBA00022989"/>
    </source>
</evidence>
<evidence type="ECO:0000313" key="7">
    <source>
        <dbReference type="EMBL" id="QQG37347.1"/>
    </source>
</evidence>
<evidence type="ECO:0000256" key="1">
    <source>
        <dbReference type="ARBA" id="ARBA00004141"/>
    </source>
</evidence>
<dbReference type="EMBL" id="CP066681">
    <property type="protein sequence ID" value="QQG37347.1"/>
    <property type="molecule type" value="Genomic_DNA"/>
</dbReference>